<accession>Q3BAM7</accession>
<geneLocation type="chloroplast" evidence="1"/>
<reference evidence="1" key="1">
    <citation type="submission" date="2005-02" db="EMBL/GenBank/DDBJ databases">
        <authorList>
            <person name="Lin H.-C."/>
            <person name="Chaw S.-M."/>
            <person name="Lin I.-P."/>
            <person name="Chow T.-Y."/>
            <person name="Chen H.-H."/>
            <person name="Chen W.-H."/>
            <person name="Cheng C.-H."/>
            <person name="Liu S.-M."/>
            <person name="Chang C.-C."/>
            <person name="Chang C.-C."/>
        </authorList>
    </citation>
    <scope>NUCLEOTIDE SEQUENCE</scope>
</reference>
<protein>
    <submittedName>
        <fullName evidence="1">Uncharacterized protein</fullName>
    </submittedName>
</protein>
<dbReference type="EMBL" id="AY916449">
    <property type="protein sequence ID" value="AAW82558.1"/>
    <property type="molecule type" value="Genomic_DNA"/>
</dbReference>
<reference evidence="1" key="2">
    <citation type="journal article" date="2006" name="Mol. Biol. Evol.">
        <title>The chloroplast genome of Phalaenopsis aphrodite (Orchidaceae): comparative analysis of evolutionary rate with that of grasses and its phylogenetic implications.</title>
        <authorList>
            <person name="Chang C.-C."/>
            <person name="Lin H.-C."/>
            <person name="Lin I.-P."/>
            <person name="Chow T.-Y."/>
            <person name="Chen H.-H."/>
            <person name="Chen W.-H."/>
            <person name="Cheng C.-H."/>
            <person name="Lin C.-Y."/>
            <person name="Liu S.-M."/>
            <person name="Chang C.-C."/>
            <person name="Chaw S.-M."/>
        </authorList>
    </citation>
    <scope>NUCLEOTIDE SEQUENCE</scope>
</reference>
<dbReference type="GeneID" id="3741780"/>
<organism evidence="1">
    <name type="scientific">Phalaenopsis aphrodite subsp. formosana</name>
    <name type="common">Moth orchid</name>
    <dbReference type="NCBI Taxonomy" id="308872"/>
    <lineage>
        <taxon>Eukaryota</taxon>
        <taxon>Viridiplantae</taxon>
        <taxon>Streptophyta</taxon>
        <taxon>Embryophyta</taxon>
        <taxon>Tracheophyta</taxon>
        <taxon>Spermatophyta</taxon>
        <taxon>Magnoliopsida</taxon>
        <taxon>Liliopsida</taxon>
        <taxon>Asparagales</taxon>
        <taxon>Orchidaceae</taxon>
        <taxon>Epidendroideae</taxon>
        <taxon>Vandeae</taxon>
        <taxon>Aeridinae</taxon>
        <taxon>Phalaenopsis</taxon>
    </lineage>
</organism>
<dbReference type="RefSeq" id="YP_358591.1">
    <property type="nucleotide sequence ID" value="NC_007499.1"/>
</dbReference>
<dbReference type="AlphaFoldDB" id="Q3BAM7"/>
<keyword evidence="1" id="KW-0150">Chloroplast</keyword>
<evidence type="ECO:0000313" key="1">
    <source>
        <dbReference type="EMBL" id="AAW82558.1"/>
    </source>
</evidence>
<name>Q3BAM7_PHAAO</name>
<keyword evidence="1" id="KW-0934">Plastid</keyword>
<sequence>MIEKKYTNTKYKGIEYKARTGKKKVKKISIYRKYYYSFILSLSNRLFDSIQDDTRKGFSCVVLYRDHDFFFCFPKILIPFPCFIFRV</sequence>
<proteinExistence type="predicted"/>